<evidence type="ECO:0000313" key="7">
    <source>
        <dbReference type="EMBL" id="HIJ99720.1"/>
    </source>
</evidence>
<dbReference type="PRINTS" id="PR00368">
    <property type="entry name" value="FADPNR"/>
</dbReference>
<dbReference type="InterPro" id="IPR008255">
    <property type="entry name" value="Pyr_nucl-diS_OxRdtase_2_AS"/>
</dbReference>
<keyword evidence="5" id="KW-0676">Redox-active center</keyword>
<proteinExistence type="predicted"/>
<dbReference type="Pfam" id="PF07992">
    <property type="entry name" value="Pyr_redox_2"/>
    <property type="match status" value="1"/>
</dbReference>
<comment type="caution">
    <text evidence="7">The sequence shown here is derived from an EMBL/GenBank/DDBJ whole genome shotgun (WGS) entry which is preliminary data.</text>
</comment>
<dbReference type="PRINTS" id="PR00469">
    <property type="entry name" value="PNDRDTASEII"/>
</dbReference>
<keyword evidence="2" id="KW-0274">FAD</keyword>
<evidence type="ECO:0000256" key="3">
    <source>
        <dbReference type="ARBA" id="ARBA00023002"/>
    </source>
</evidence>
<reference evidence="7 8" key="1">
    <citation type="journal article" name="Nat. Commun.">
        <title>Undinarchaeota illuminate DPANN phylogeny and the impact of gene transfer on archaeal evolution.</title>
        <authorList>
            <person name="Dombrowski N."/>
            <person name="Williams T.A."/>
            <person name="Sun J."/>
            <person name="Woodcroft B.J."/>
            <person name="Lee J.H."/>
            <person name="Minh B.Q."/>
            <person name="Rinke C."/>
            <person name="Spang A."/>
        </authorList>
    </citation>
    <scope>NUCLEOTIDE SEQUENCE [LARGE SCALE GENOMIC DNA]</scope>
    <source>
        <strain evidence="7">MAG_bin17</strain>
    </source>
</reference>
<evidence type="ECO:0000256" key="4">
    <source>
        <dbReference type="ARBA" id="ARBA00023157"/>
    </source>
</evidence>
<dbReference type="Proteomes" id="UP000604391">
    <property type="component" value="Unassembled WGS sequence"/>
</dbReference>
<evidence type="ECO:0000256" key="1">
    <source>
        <dbReference type="ARBA" id="ARBA00022630"/>
    </source>
</evidence>
<dbReference type="EMBL" id="DVAD01000014">
    <property type="protein sequence ID" value="HIJ99720.1"/>
    <property type="molecule type" value="Genomic_DNA"/>
</dbReference>
<dbReference type="AlphaFoldDB" id="A0A832XHP8"/>
<name>A0A832XHP8_9ARCH</name>
<dbReference type="InterPro" id="IPR036188">
    <property type="entry name" value="FAD/NAD-bd_sf"/>
</dbReference>
<dbReference type="Gene3D" id="3.50.50.60">
    <property type="entry name" value="FAD/NAD(P)-binding domain"/>
    <property type="match status" value="2"/>
</dbReference>
<evidence type="ECO:0000259" key="6">
    <source>
        <dbReference type="Pfam" id="PF07992"/>
    </source>
</evidence>
<dbReference type="PROSITE" id="PS00573">
    <property type="entry name" value="PYRIDINE_REDOX_2"/>
    <property type="match status" value="1"/>
</dbReference>
<keyword evidence="4" id="KW-1015">Disulfide bond</keyword>
<keyword evidence="8" id="KW-1185">Reference proteome</keyword>
<dbReference type="PANTHER" id="PTHR48105">
    <property type="entry name" value="THIOREDOXIN REDUCTASE 1-RELATED-RELATED"/>
    <property type="match status" value="1"/>
</dbReference>
<dbReference type="InterPro" id="IPR023753">
    <property type="entry name" value="FAD/NAD-binding_dom"/>
</dbReference>
<protein>
    <submittedName>
        <fullName evidence="7">FAD-dependent oxidoreductase</fullName>
    </submittedName>
</protein>
<keyword evidence="1" id="KW-0285">Flavoprotein</keyword>
<feature type="domain" description="FAD/NAD(P)-binding" evidence="6">
    <location>
        <begin position="3"/>
        <end position="283"/>
    </location>
</feature>
<sequence>MHDCIVIGGGAAGLGAALYAARFSLDTILIAPDMGGTGNIAHKVDNWIGDPGITGIDLMQKFIKHVKEYKVPMINETVTKIEKTSEGFKVTTNKSEYAGKTVIYSTGMKHRKLGIPGEDELQGKGVSYCYTCDAHFFKDKVVGVVGGGDSAGLGTLLLSTIAKKVYVLYRGDRIRAEPIITKEVYELENENVKVMHNINVTEVLGEKTITGVKLDNGEELALGGLFIEIGANPINELVKELNVELDERGFIKVDKTMTTNVDGFYAAGDITNNSTLKQFITSASEGSVAAQTIYKYLRGKK</sequence>
<evidence type="ECO:0000256" key="2">
    <source>
        <dbReference type="ARBA" id="ARBA00022827"/>
    </source>
</evidence>
<accession>A0A832XHP8</accession>
<gene>
    <name evidence="7" type="ORF">H1011_02760</name>
</gene>
<evidence type="ECO:0000256" key="5">
    <source>
        <dbReference type="ARBA" id="ARBA00023284"/>
    </source>
</evidence>
<evidence type="ECO:0000313" key="8">
    <source>
        <dbReference type="Proteomes" id="UP000604391"/>
    </source>
</evidence>
<keyword evidence="3" id="KW-0560">Oxidoreductase</keyword>
<organism evidence="7 8">
    <name type="scientific">Candidatus Undinarchaeum marinum</name>
    <dbReference type="NCBI Taxonomy" id="2756141"/>
    <lineage>
        <taxon>Archaea</taxon>
        <taxon>Candidatus Undinarchaeota</taxon>
        <taxon>Candidatus Undinarchaeia</taxon>
        <taxon>Candidatus Undinarchaeales</taxon>
        <taxon>Candidatus Undinarchaeaceae</taxon>
        <taxon>Candidatus Undinarchaeum</taxon>
    </lineage>
</organism>
<dbReference type="InterPro" id="IPR050097">
    <property type="entry name" value="Ferredoxin-NADP_redctase_2"/>
</dbReference>
<dbReference type="SUPFAM" id="SSF51905">
    <property type="entry name" value="FAD/NAD(P)-binding domain"/>
    <property type="match status" value="2"/>
</dbReference>
<dbReference type="GO" id="GO:0016668">
    <property type="term" value="F:oxidoreductase activity, acting on a sulfur group of donors, NAD(P) as acceptor"/>
    <property type="evidence" value="ECO:0007669"/>
    <property type="project" value="UniProtKB-ARBA"/>
</dbReference>